<comment type="caution">
    <text evidence="2">The sequence shown here is derived from an EMBL/GenBank/DDBJ whole genome shotgun (WGS) entry which is preliminary data.</text>
</comment>
<evidence type="ECO:0000313" key="3">
    <source>
        <dbReference type="Proteomes" id="UP000215289"/>
    </source>
</evidence>
<dbReference type="AlphaFoldDB" id="A0A421CV96"/>
<keyword evidence="1" id="KW-1133">Transmembrane helix</keyword>
<dbReference type="Proteomes" id="UP000215289">
    <property type="component" value="Unassembled WGS sequence"/>
</dbReference>
<feature type="transmembrane region" description="Helical" evidence="1">
    <location>
        <begin position="20"/>
        <end position="40"/>
    </location>
</feature>
<accession>A0A421CV96</accession>
<keyword evidence="1" id="KW-0472">Membrane</keyword>
<evidence type="ECO:0000256" key="1">
    <source>
        <dbReference type="SAM" id="Phobius"/>
    </source>
</evidence>
<gene>
    <name evidence="2" type="ORF">CFD26_101348</name>
</gene>
<evidence type="ECO:0000313" key="2">
    <source>
        <dbReference type="EMBL" id="RLL93805.1"/>
    </source>
</evidence>
<proteinExistence type="predicted"/>
<organism evidence="2 3">
    <name type="scientific">Aspergillus turcosus</name>
    <dbReference type="NCBI Taxonomy" id="1245748"/>
    <lineage>
        <taxon>Eukaryota</taxon>
        <taxon>Fungi</taxon>
        <taxon>Dikarya</taxon>
        <taxon>Ascomycota</taxon>
        <taxon>Pezizomycotina</taxon>
        <taxon>Eurotiomycetes</taxon>
        <taxon>Eurotiomycetidae</taxon>
        <taxon>Eurotiales</taxon>
        <taxon>Aspergillaceae</taxon>
        <taxon>Aspergillus</taxon>
        <taxon>Aspergillus subgen. Fumigati</taxon>
    </lineage>
</organism>
<name>A0A421CV96_9EURO</name>
<dbReference type="EMBL" id="NIDN02000261">
    <property type="protein sequence ID" value="RLL93805.1"/>
    <property type="molecule type" value="Genomic_DNA"/>
</dbReference>
<keyword evidence="3" id="KW-1185">Reference proteome</keyword>
<reference evidence="2 3" key="1">
    <citation type="submission" date="2018-08" db="EMBL/GenBank/DDBJ databases">
        <title>Draft genome sequences of two Aspergillus turcosus clinical strains isolated from bronchoalveolar lavage fluid: one azole-susceptible and the other azole-resistant.</title>
        <authorList>
            <person name="Parent-Michaud M."/>
            <person name="Dufresne P.J."/>
            <person name="Fournier E."/>
            <person name="Martineau C."/>
            <person name="Moreira S."/>
            <person name="Perkins V."/>
            <person name="De Repentigny L."/>
            <person name="Dufresne S.F."/>
        </authorList>
    </citation>
    <scope>NUCLEOTIDE SEQUENCE [LARGE SCALE GENOMIC DNA]</scope>
    <source>
        <strain evidence="2">HMR AF 1038</strain>
    </source>
</reference>
<feature type="transmembrane region" description="Helical" evidence="1">
    <location>
        <begin position="161"/>
        <end position="181"/>
    </location>
</feature>
<keyword evidence="1" id="KW-0812">Transmembrane</keyword>
<protein>
    <submittedName>
        <fullName evidence="2">Uncharacterized protein</fullName>
    </submittedName>
</protein>
<sequence length="190" mass="21174">MTLTPSQQVLGLALFRISPVFLAAVSGTFSYISHEFVAAFKHRAVSLEARQAVLPGWWDHIRHVSLPVIWLSFIPNFLLGLANARSSTLWGWLGDGSVGAVGPLAANLYTIAGIVSIAYFPHTIYRGFVPLQTKAIMVENVSKEKREHALNEFLRMDFQRMWTAGFPVCILFLAAVTVWVADQLEWSGRD</sequence>
<feature type="transmembrane region" description="Helical" evidence="1">
    <location>
        <begin position="101"/>
        <end position="120"/>
    </location>
</feature>
<dbReference type="OrthoDB" id="5291218at2759"/>